<dbReference type="Pfam" id="PF13332">
    <property type="entry name" value="Fil_haemagg_2"/>
    <property type="match status" value="1"/>
</dbReference>
<gene>
    <name evidence="2" type="ORF">BECKLPF1236A_GA0070988_100551</name>
    <name evidence="3" type="ORF">BECKLPF1236C_GA0070990_1001424</name>
</gene>
<evidence type="ECO:0000259" key="1">
    <source>
        <dbReference type="Pfam" id="PF04830"/>
    </source>
</evidence>
<name>A0A450X5S6_9GAMM</name>
<evidence type="ECO:0000313" key="2">
    <source>
        <dbReference type="EMBL" id="VFK11451.1"/>
    </source>
</evidence>
<dbReference type="EMBL" id="CAADFP010000014">
    <property type="protein sequence ID" value="VFK24571.1"/>
    <property type="molecule type" value="Genomic_DNA"/>
</dbReference>
<feature type="domain" description="DUF637" evidence="1">
    <location>
        <begin position="598"/>
        <end position="736"/>
    </location>
</feature>
<dbReference type="AlphaFoldDB" id="A0A450X5S6"/>
<dbReference type="Pfam" id="PF04830">
    <property type="entry name" value="DUF637"/>
    <property type="match status" value="1"/>
</dbReference>
<reference evidence="3" key="1">
    <citation type="submission" date="2019-02" db="EMBL/GenBank/DDBJ databases">
        <authorList>
            <person name="Gruber-Vodicka R. H."/>
            <person name="Seah K. B. B."/>
        </authorList>
    </citation>
    <scope>NUCLEOTIDE SEQUENCE</scope>
    <source>
        <strain evidence="2">BECK_S312</strain>
        <strain evidence="3">BECK_S426</strain>
    </source>
</reference>
<dbReference type="InterPro" id="IPR006915">
    <property type="entry name" value="DUF637_hemagglutn_put"/>
</dbReference>
<accession>A0A450X5S6</accession>
<dbReference type="EMBL" id="CAADFM010000055">
    <property type="protein sequence ID" value="VFK11451.1"/>
    <property type="molecule type" value="Genomic_DNA"/>
</dbReference>
<sequence>MVSRPHHAFLNGEFGSFAEQITRLYDAALAEAERFEQEGMPLTLGIALSPEQVKSLRHDMIWLEEREVAGARVLAPQLYLSQATLAKIETGTGPVISGGDVLLASEEDFGNQGTITARRDVGISSEGSFTNTGSVDAGESLVVDVKEDIVNRGPGSLYGGDLVALYAEGDIRNESSAEEIHLGEDIVSRMKDIASIGSGGNLILDAGGDIVQKAAKLGATGSAVLEAGGDISFETIALRNKSVISGSSRSSGLFGSSSSSYSATYDRTEHMGNEAVFGGDLVMKSGGDTTLTASRLEAGGGAGITTGGSFNLLSAQNTYHSESHYEYGGGWFGSSGSEDSVSDETRQVSSVLKVGKNLSLGSGRDINISASRVEVEGDARVTAAGNFNLLSKADTLSEASSKTHDGAFSESEEKHTKDTVDHVSAEFNAGEKLDIKAQQVNLVASTIKAREAEITADLIQLVSEKNLDSETHFSDGSGVLLRKIKNKGHVKEEVVEAGIQVAEKLVVNGRTLVEEGLGKDNLLKNLSSQSDLDIAGVKLIKRVANNKEWDDEITSLSATGQLLVQAVVAYFTAGVGAGAVNAGNAAVQAGIDAAINSLIQQATTQMVEAALTGNPPKFDTKAMLMGAITSAASGVASHGMDSALGEGLVADVQKTALKSTGRAVVETAVYGGDFRDRLGDNLKTGMVDLAGEKLAGKIGDNKESLGAVGHKTAHAALGCAMGAASGGQCAGGAGGAVGAVAAETVAELYGDSRLATGDVDQDNLDDFKAKTKLVGELAAIGGAVLTDTDAESAVLAGTNAVENNYLLHPQKKNMFAEMAKACGGSKECEAGIQKLQQSTAQDGEKARGLLIGLYDKEDFDALCSGECSVKMAGIYDAYSALDSAQNKEYLGDKYFSENPFDKNNKESEYAKFGGYDDSAFRLYIQGKSEEETKEYFSKSASQITDPDEFVKDFLGNEFVKPVVFKATHTSEAKPEDRFKLSYAEGQSGVSFGRVQVDLGQHKNIAKALGGKAGLTKDEEIPFLQQKGHDKKSWAKNSAVVKVNEFFKTDAGKEFVVQQESTAEKTAIKNVGMLFDENRGYEQKFAEFVTQNLVVPSALLSNVNRHYLKYYFT</sequence>
<protein>
    <submittedName>
        <fullName evidence="3">Haemagluttinin repeat-containing protein</fullName>
    </submittedName>
</protein>
<evidence type="ECO:0000313" key="3">
    <source>
        <dbReference type="EMBL" id="VFK24571.1"/>
    </source>
</evidence>
<dbReference type="InterPro" id="IPR025157">
    <property type="entry name" value="Hemagglutinin_rpt"/>
</dbReference>
<proteinExistence type="predicted"/>
<dbReference type="GO" id="GO:0003824">
    <property type="term" value="F:catalytic activity"/>
    <property type="evidence" value="ECO:0007669"/>
    <property type="project" value="UniProtKB-ARBA"/>
</dbReference>
<organism evidence="3">
    <name type="scientific">Candidatus Kentrum sp. LPFa</name>
    <dbReference type="NCBI Taxonomy" id="2126335"/>
    <lineage>
        <taxon>Bacteria</taxon>
        <taxon>Pseudomonadati</taxon>
        <taxon>Pseudomonadota</taxon>
        <taxon>Gammaproteobacteria</taxon>
        <taxon>Candidatus Kentrum</taxon>
    </lineage>
</organism>